<keyword evidence="1" id="KW-0472">Membrane</keyword>
<evidence type="ECO:0000313" key="4">
    <source>
        <dbReference type="Proteomes" id="UP000192534"/>
    </source>
</evidence>
<feature type="transmembrane region" description="Helical" evidence="1">
    <location>
        <begin position="86"/>
        <end position="107"/>
    </location>
</feature>
<feature type="transmembrane region" description="Helical" evidence="1">
    <location>
        <begin position="185"/>
        <end position="205"/>
    </location>
</feature>
<reference evidence="3 4" key="1">
    <citation type="submission" date="2016-12" db="EMBL/GenBank/DDBJ databases">
        <title>The new phylogeny of genus Mycobacterium.</title>
        <authorList>
            <person name="Tortoli E."/>
            <person name="Trovato A."/>
            <person name="Cirillo D.M."/>
        </authorList>
    </citation>
    <scope>NUCLEOTIDE SEQUENCE [LARGE SCALE GENOMIC DNA]</scope>
    <source>
        <strain evidence="3 4">DSM 44223</strain>
    </source>
</reference>
<dbReference type="Proteomes" id="UP000192534">
    <property type="component" value="Unassembled WGS sequence"/>
</dbReference>
<accession>A0A1X0J5F4</accession>
<feature type="transmembrane region" description="Helical" evidence="1">
    <location>
        <begin position="128"/>
        <end position="151"/>
    </location>
</feature>
<sequence>MTSSERWIGWVAVGIGVCAAVSAFVVSSTQVGQGFAFGFGSFIAFFGALSVLAHNRAPDHWGLLVVGLAMFVAPFIGNGFNYDRGASWTCWVAGGLATILGGVGWLHDKTPTEYGVNELGDSQRLRHPWSYLIGRLALGVSVATVLLALVFRSSAAGTAVTVGLGGMIAVVAVWSLLASEPTHDFLTLAIVGFGLFLSPWVAGFTREDTAWTAWVAGGLAAGLGIAGYLRDERSDFAAAVRDDAAVQYRRQFP</sequence>
<comment type="caution">
    <text evidence="3">The sequence shown here is derived from an EMBL/GenBank/DDBJ whole genome shotgun (WGS) entry which is preliminary data.</text>
</comment>
<evidence type="ECO:0000313" key="3">
    <source>
        <dbReference type="EMBL" id="ORB57382.1"/>
    </source>
</evidence>
<feature type="transmembrane region" description="Helical" evidence="1">
    <location>
        <begin position="61"/>
        <end position="80"/>
    </location>
</feature>
<gene>
    <name evidence="3" type="ORF">BST42_03120</name>
</gene>
<keyword evidence="1" id="KW-1133">Transmembrane helix</keyword>
<keyword evidence="1" id="KW-0812">Transmembrane</keyword>
<dbReference type="Pfam" id="PF03779">
    <property type="entry name" value="SPW"/>
    <property type="match status" value="1"/>
</dbReference>
<dbReference type="RefSeq" id="WP_083117048.1">
    <property type="nucleotide sequence ID" value="NZ_JACKUO010000042.1"/>
</dbReference>
<proteinExistence type="predicted"/>
<name>A0A1X0J5F4_MYCRH</name>
<dbReference type="OrthoDB" id="4557152at2"/>
<feature type="transmembrane region" description="Helical" evidence="1">
    <location>
        <begin position="7"/>
        <end position="28"/>
    </location>
</feature>
<feature type="transmembrane region" description="Helical" evidence="1">
    <location>
        <begin position="211"/>
        <end position="229"/>
    </location>
</feature>
<keyword evidence="4" id="KW-1185">Reference proteome</keyword>
<feature type="domain" description="SPW repeat-containing integral membrane" evidence="2">
    <location>
        <begin position="136"/>
        <end position="224"/>
    </location>
</feature>
<organism evidence="3 4">
    <name type="scientific">Mycolicibacterium rhodesiae</name>
    <name type="common">Mycobacterium rhodesiae</name>
    <dbReference type="NCBI Taxonomy" id="36814"/>
    <lineage>
        <taxon>Bacteria</taxon>
        <taxon>Bacillati</taxon>
        <taxon>Actinomycetota</taxon>
        <taxon>Actinomycetes</taxon>
        <taxon>Mycobacteriales</taxon>
        <taxon>Mycobacteriaceae</taxon>
        <taxon>Mycolicibacterium</taxon>
    </lineage>
</organism>
<feature type="transmembrane region" description="Helical" evidence="1">
    <location>
        <begin position="34"/>
        <end position="54"/>
    </location>
</feature>
<dbReference type="InterPro" id="IPR005530">
    <property type="entry name" value="SPW"/>
</dbReference>
<feature type="transmembrane region" description="Helical" evidence="1">
    <location>
        <begin position="157"/>
        <end position="178"/>
    </location>
</feature>
<evidence type="ECO:0000259" key="2">
    <source>
        <dbReference type="Pfam" id="PF03779"/>
    </source>
</evidence>
<dbReference type="EMBL" id="MVIH01000001">
    <property type="protein sequence ID" value="ORB57382.1"/>
    <property type="molecule type" value="Genomic_DNA"/>
</dbReference>
<dbReference type="AlphaFoldDB" id="A0A1X0J5F4"/>
<protein>
    <recommendedName>
        <fullName evidence="2">SPW repeat-containing integral membrane domain-containing protein</fullName>
    </recommendedName>
</protein>
<evidence type="ECO:0000256" key="1">
    <source>
        <dbReference type="SAM" id="Phobius"/>
    </source>
</evidence>